<evidence type="ECO:0000313" key="1">
    <source>
        <dbReference type="EMBL" id="SPD86102.1"/>
    </source>
</evidence>
<dbReference type="InterPro" id="IPR012545">
    <property type="entry name" value="DUF1697"/>
</dbReference>
<dbReference type="Pfam" id="PF08002">
    <property type="entry name" value="DUF1697"/>
    <property type="match status" value="1"/>
</dbReference>
<name>A0A2N9JD85_9ACTN</name>
<sequence length="198" mass="21244">MEPLPAVDGKPWKSVGAILHDESMSEGKRWAGLLRAVNVGGRTLKSAALKKSALDAGFTDVTTLLAWGNVVFTATGTEQRVRKRLEQAIAADAGFTVEVLLRSKTQLQKLLDANPFPDGDGAHVVINFLDGAAPAGLADRLAQVPGNERLKVAGHEVWVDFVDGIGRSKLAAKLPALVRPRLVTGRNLNTLRRLVELL</sequence>
<accession>A0A2N9JD85</accession>
<dbReference type="SUPFAM" id="SSF160379">
    <property type="entry name" value="SP0830-like"/>
    <property type="match status" value="1"/>
</dbReference>
<dbReference type="PIRSF" id="PIRSF008502">
    <property type="entry name" value="UCP008502"/>
    <property type="match status" value="1"/>
</dbReference>
<evidence type="ECO:0000313" key="2">
    <source>
        <dbReference type="Proteomes" id="UP000238164"/>
    </source>
</evidence>
<dbReference type="PANTHER" id="PTHR36439:SF1">
    <property type="entry name" value="DUF1697 DOMAIN-CONTAINING PROTEIN"/>
    <property type="match status" value="1"/>
</dbReference>
<dbReference type="Gene3D" id="3.30.70.1280">
    <property type="entry name" value="SP0830-like domains"/>
    <property type="match status" value="1"/>
</dbReference>
<dbReference type="AlphaFoldDB" id="A0A2N9JD85"/>
<reference evidence="1 2" key="1">
    <citation type="submission" date="2018-02" db="EMBL/GenBank/DDBJ databases">
        <authorList>
            <person name="Cohen D.B."/>
            <person name="Kent A.D."/>
        </authorList>
    </citation>
    <scope>NUCLEOTIDE SEQUENCE [LARGE SCALE GENOMIC DNA]</scope>
    <source>
        <strain evidence="1">1</strain>
    </source>
</reference>
<dbReference type="PANTHER" id="PTHR36439">
    <property type="entry name" value="BLL4334 PROTEIN"/>
    <property type="match status" value="1"/>
</dbReference>
<keyword evidence="2" id="KW-1185">Reference proteome</keyword>
<evidence type="ECO:0008006" key="3">
    <source>
        <dbReference type="Google" id="ProtNLM"/>
    </source>
</evidence>
<proteinExistence type="predicted"/>
<gene>
    <name evidence="1" type="ORF">MPLG2_1066</name>
</gene>
<organism evidence="1 2">
    <name type="scientific">Micropruina glycogenica</name>
    <dbReference type="NCBI Taxonomy" id="75385"/>
    <lineage>
        <taxon>Bacteria</taxon>
        <taxon>Bacillati</taxon>
        <taxon>Actinomycetota</taxon>
        <taxon>Actinomycetes</taxon>
        <taxon>Propionibacteriales</taxon>
        <taxon>Nocardioidaceae</taxon>
        <taxon>Micropruina</taxon>
    </lineage>
</organism>
<dbReference type="Proteomes" id="UP000238164">
    <property type="component" value="Chromosome 1"/>
</dbReference>
<dbReference type="EMBL" id="LT985188">
    <property type="protein sequence ID" value="SPD86102.1"/>
    <property type="molecule type" value="Genomic_DNA"/>
</dbReference>
<dbReference type="KEGG" id="mgg:MPLG2_1066"/>
<protein>
    <recommendedName>
        <fullName evidence="3">DUF1697 domain-containing protein</fullName>
    </recommendedName>
</protein>